<reference evidence="4 5" key="1">
    <citation type="submission" date="2014-04" db="EMBL/GenBank/DDBJ databases">
        <authorList>
            <consortium name="DOE Joint Genome Institute"/>
            <person name="Kuo A."/>
            <person name="Martino E."/>
            <person name="Perotto S."/>
            <person name="Kohler A."/>
            <person name="Nagy L.G."/>
            <person name="Floudas D."/>
            <person name="Copeland A."/>
            <person name="Barry K.W."/>
            <person name="Cichocki N."/>
            <person name="Veneault-Fourrey C."/>
            <person name="LaButti K."/>
            <person name="Lindquist E.A."/>
            <person name="Lipzen A."/>
            <person name="Lundell T."/>
            <person name="Morin E."/>
            <person name="Murat C."/>
            <person name="Sun H."/>
            <person name="Tunlid A."/>
            <person name="Henrissat B."/>
            <person name="Grigoriev I.V."/>
            <person name="Hibbett D.S."/>
            <person name="Martin F."/>
            <person name="Nordberg H.P."/>
            <person name="Cantor M.N."/>
            <person name="Hua S.X."/>
        </authorList>
    </citation>
    <scope>NUCLEOTIDE SEQUENCE [LARGE SCALE GENOMIC DNA]</scope>
    <source>
        <strain evidence="4 5">Zn</strain>
    </source>
</reference>
<dbReference type="GO" id="GO:1902412">
    <property type="term" value="P:regulation of mitotic cytokinesis"/>
    <property type="evidence" value="ECO:0007669"/>
    <property type="project" value="TreeGrafter"/>
</dbReference>
<dbReference type="STRING" id="913774.A0A0C3DH72"/>
<dbReference type="EMBL" id="KN832876">
    <property type="protein sequence ID" value="KIN01358.1"/>
    <property type="molecule type" value="Genomic_DNA"/>
</dbReference>
<gene>
    <name evidence="4" type="ORF">OIDMADRAFT_122393</name>
</gene>
<evidence type="ECO:0000313" key="4">
    <source>
        <dbReference type="EMBL" id="KIN01358.1"/>
    </source>
</evidence>
<dbReference type="InterPro" id="IPR052574">
    <property type="entry name" value="CDIRP"/>
</dbReference>
<feature type="region of interest" description="Disordered" evidence="3">
    <location>
        <begin position="927"/>
        <end position="986"/>
    </location>
</feature>
<dbReference type="HOGENOM" id="CLU_002093_0_0_1"/>
<dbReference type="GO" id="GO:0061499">
    <property type="term" value="C:outer plaque of mitotic spindle pole body"/>
    <property type="evidence" value="ECO:0007669"/>
    <property type="project" value="TreeGrafter"/>
</dbReference>
<sequence length="1735" mass="193244">MEQAWLDSLSEDWVSQPRSSGSPAPSLPSTSNGTYESCIPKYNPSQKTWAVGQDSSTNALVERSPSENNIPASQRVLRRPSKLRDDVSYSGQRRHLSRSLSASAAPSVHGQAIQYYGSVNISPNRVPHDTPEWRRRLLHGDVAYGEQRDLFSPVGLEGIFRPPPVQPAASTKLPTDAFENGNITMPSSPPPYSKDFGSQRSGLKISSAEHIQEKVDGQQPQAMKYDLMEMEGSEFSANDLSRSSNFRPVAVISQEDNSPTFSDTFSNSGNFVPQQNESVNGATRVVSGQSDTRNEALSPIYITQHNTIAKEVEHYALDLSANKLQSRLKEVQGDGRQRHIEDSSQAPEGNTVDTDDYAHNGRFINIHRGGCSQEGSFRRRMLSPSSPQPMDESVLLPEESMQASTPKQLPNMKKTRASNEFFTSQPTQDSYPVPPAPHPSPVKSNEVDPKSTSGSPLKIFGTYDTFTNQMLLRRLSQFEEHFDNDDEMPSALGQESTHSGVNEAFVENSSPGKGLQHNNERRETSRKLNSFGRGDLDNFQFNEDISYSSSKVSSEQEDKENISLPALDHGPAGLKFHLQPSPALEEGLVSQRRTNHPTPKRRRTLQKNDISRASDENGEGDELQQNQHRIHSVIGKKRKDAKHEDDVQAANPKVLATRQILRPRTPTPSQRSSLRFERAMPQEVDLDEVQLKLQEEKIARIQAELDSTDLRKPHTTLGMSQQAQDGSRKGSVTTQDFLDEAKKIMAGIRGKARPRSGLNSLEESESDNDRKVLSGTSTQEEFEDSYQESSQEPFSRPPSRDGRPVPRPPTKQQDPDVLNHLRKYEEMSDMDEVIATSIRSIAMAKNAAKSVKEINRITEEMISRSPAALLGQGGGIESDPPNIRITENPELQRKRKHSSSSEEDPFGDIPDLSVDETQELQRLKAVAAKRKEEGQAAHNAANAASNSQDVANTGTNPITNSIGVNARPDDEPSSEPSKFTQLASSITNAETNTRITSWGDDRLPIRLASKSGAFQTENFSKLEVREELAEEVEKEISIYEDRVKTSSPQRRNVTISFSSPLTSIIQTSAYDEGLQFENELDDSLQPDNDDYEDVGGGNAVVSKRRSASMSMKLGTLRKSSRHLSLSDGGFVARPVSRIDEQDEETFAAESDERRRRSVSIVVATPLPPRTVARPPHEIGTLELTPLSDFTVHHGNESFGLEVSYIERGNRYTLGDSTKRALSLSIKDIVARLTEVEPYEPFWEHIKKMDLKGKNLTSLHKLEEFCGRLEELDVSDNRISQLNGAPSTIRQLRIAHNNLSDLTAWGHLSNLQYIDVSNNEIESLSAFKYLVHLRGLRADNNRIKSLDGIRSLDGLLSLRLRGNLIESVDFNDTKLQRLSDLDLNGNQIIEVRNMHLLSSLSSLSLENNYISTIESDCSQEQWALKYLKLCGNNLEFIDISQYPNLRLLYLDRNRLGKVTGLHRTKRLDSLSMREQQEGSIIDHSVLAEAFEVRKLFLSGNFLGTFEPPIDFLNLQYLELANCGLESLPVEFGQIFPNIRVLNLNFNALKDVRPLLGITRLKKLYLAGNRLLRLRTITNVLAQFPTLTQVDIRSNPLTQGFYPPVIETRLVPHETSETDGVVCEPFFIGPADADKDKKYASRLDMETKMLRRVYEMLVLGRSEHIKVLDGLRVDISIAIAKDEITGALVRAGIVQAESTGTVGENNPERSQAEAGGANEEGTIEGAAPKESTSLQAW</sequence>
<accession>A0A0C3DH72</accession>
<feature type="compositionally biased region" description="Low complexity" evidence="3">
    <location>
        <begin position="936"/>
        <end position="947"/>
    </location>
</feature>
<dbReference type="InterPro" id="IPR001611">
    <property type="entry name" value="Leu-rich_rpt"/>
</dbReference>
<dbReference type="InParanoid" id="A0A0C3DH72"/>
<keyword evidence="1" id="KW-0433">Leucine-rich repeat</keyword>
<feature type="region of interest" description="Disordered" evidence="3">
    <location>
        <begin position="868"/>
        <end position="914"/>
    </location>
</feature>
<evidence type="ECO:0008006" key="6">
    <source>
        <dbReference type="Google" id="ProtNLM"/>
    </source>
</evidence>
<dbReference type="PROSITE" id="PS51450">
    <property type="entry name" value="LRR"/>
    <property type="match status" value="4"/>
</dbReference>
<dbReference type="Pfam" id="PF13855">
    <property type="entry name" value="LRR_8"/>
    <property type="match status" value="3"/>
</dbReference>
<feature type="compositionally biased region" description="Basic residues" evidence="3">
    <location>
        <begin position="593"/>
        <end position="605"/>
    </location>
</feature>
<dbReference type="InterPro" id="IPR003591">
    <property type="entry name" value="Leu-rich_rpt_typical-subtyp"/>
</dbReference>
<keyword evidence="5" id="KW-1185">Reference proteome</keyword>
<reference evidence="5" key="2">
    <citation type="submission" date="2015-01" db="EMBL/GenBank/DDBJ databases">
        <title>Evolutionary Origins and Diversification of the Mycorrhizal Mutualists.</title>
        <authorList>
            <consortium name="DOE Joint Genome Institute"/>
            <consortium name="Mycorrhizal Genomics Consortium"/>
            <person name="Kohler A."/>
            <person name="Kuo A."/>
            <person name="Nagy L.G."/>
            <person name="Floudas D."/>
            <person name="Copeland A."/>
            <person name="Barry K.W."/>
            <person name="Cichocki N."/>
            <person name="Veneault-Fourrey C."/>
            <person name="LaButti K."/>
            <person name="Lindquist E.A."/>
            <person name="Lipzen A."/>
            <person name="Lundell T."/>
            <person name="Morin E."/>
            <person name="Murat C."/>
            <person name="Riley R."/>
            <person name="Ohm R."/>
            <person name="Sun H."/>
            <person name="Tunlid A."/>
            <person name="Henrissat B."/>
            <person name="Grigoriev I.V."/>
            <person name="Hibbett D.S."/>
            <person name="Martin F."/>
        </authorList>
    </citation>
    <scope>NUCLEOTIDE SEQUENCE [LARGE SCALE GENOMIC DNA]</scope>
    <source>
        <strain evidence="5">Zn</strain>
    </source>
</reference>
<feature type="compositionally biased region" description="Polar residues" evidence="3">
    <location>
        <begin position="43"/>
        <end position="59"/>
    </location>
</feature>
<feature type="compositionally biased region" description="Polar residues" evidence="3">
    <location>
        <begin position="948"/>
        <end position="963"/>
    </location>
</feature>
<feature type="region of interest" description="Disordered" evidence="3">
    <location>
        <begin position="1697"/>
        <end position="1735"/>
    </location>
</feature>
<dbReference type="Gene3D" id="3.80.10.10">
    <property type="entry name" value="Ribonuclease Inhibitor"/>
    <property type="match status" value="2"/>
</dbReference>
<feature type="compositionally biased region" description="Polar residues" evidence="3">
    <location>
        <begin position="717"/>
        <end position="733"/>
    </location>
</feature>
<feature type="compositionally biased region" description="Polar residues" evidence="3">
    <location>
        <begin position="343"/>
        <end position="352"/>
    </location>
</feature>
<dbReference type="SMART" id="SM00365">
    <property type="entry name" value="LRR_SD22"/>
    <property type="match status" value="6"/>
</dbReference>
<feature type="region of interest" description="Disordered" evidence="3">
    <location>
        <begin position="504"/>
        <end position="535"/>
    </location>
</feature>
<evidence type="ECO:0000256" key="2">
    <source>
        <dbReference type="ARBA" id="ARBA00022737"/>
    </source>
</evidence>
<organism evidence="4 5">
    <name type="scientific">Oidiodendron maius (strain Zn)</name>
    <dbReference type="NCBI Taxonomy" id="913774"/>
    <lineage>
        <taxon>Eukaryota</taxon>
        <taxon>Fungi</taxon>
        <taxon>Dikarya</taxon>
        <taxon>Ascomycota</taxon>
        <taxon>Pezizomycotina</taxon>
        <taxon>Leotiomycetes</taxon>
        <taxon>Leotiomycetes incertae sedis</taxon>
        <taxon>Myxotrichaceae</taxon>
        <taxon>Oidiodendron</taxon>
    </lineage>
</organism>
<feature type="region of interest" description="Disordered" evidence="3">
    <location>
        <begin position="704"/>
        <end position="733"/>
    </location>
</feature>
<feature type="compositionally biased region" description="Basic and acidic residues" evidence="3">
    <location>
        <begin position="330"/>
        <end position="342"/>
    </location>
</feature>
<dbReference type="GO" id="GO:0035591">
    <property type="term" value="F:signaling adaptor activity"/>
    <property type="evidence" value="ECO:0007669"/>
    <property type="project" value="TreeGrafter"/>
</dbReference>
<dbReference type="PANTHER" id="PTHR47566:SF1">
    <property type="entry name" value="PROTEIN NUD1"/>
    <property type="match status" value="1"/>
</dbReference>
<feature type="compositionally biased region" description="Basic residues" evidence="3">
    <location>
        <begin position="628"/>
        <end position="640"/>
    </location>
</feature>
<evidence type="ECO:0000256" key="1">
    <source>
        <dbReference type="ARBA" id="ARBA00022614"/>
    </source>
</evidence>
<feature type="region of interest" description="Disordered" evidence="3">
    <location>
        <begin position="330"/>
        <end position="392"/>
    </location>
</feature>
<dbReference type="InterPro" id="IPR032675">
    <property type="entry name" value="LRR_dom_sf"/>
</dbReference>
<protein>
    <recommendedName>
        <fullName evidence="6">Septation initiation network scaffold protein cdc11</fullName>
    </recommendedName>
</protein>
<name>A0A0C3DH72_OIDMZ</name>
<dbReference type="Proteomes" id="UP000054321">
    <property type="component" value="Unassembled WGS sequence"/>
</dbReference>
<dbReference type="GO" id="GO:0031028">
    <property type="term" value="P:septation initiation signaling"/>
    <property type="evidence" value="ECO:0007669"/>
    <property type="project" value="TreeGrafter"/>
</dbReference>
<evidence type="ECO:0000313" key="5">
    <source>
        <dbReference type="Proteomes" id="UP000054321"/>
    </source>
</evidence>
<feature type="compositionally biased region" description="Polar residues" evidence="3">
    <location>
        <begin position="16"/>
        <end position="35"/>
    </location>
</feature>
<proteinExistence type="predicted"/>
<feature type="region of interest" description="Disordered" evidence="3">
    <location>
        <begin position="423"/>
        <end position="456"/>
    </location>
</feature>
<feature type="region of interest" description="Disordered" evidence="3">
    <location>
        <begin position="748"/>
        <end position="817"/>
    </location>
</feature>
<keyword evidence="2" id="KW-0677">Repeat</keyword>
<evidence type="ECO:0000256" key="3">
    <source>
        <dbReference type="SAM" id="MobiDB-lite"/>
    </source>
</evidence>
<dbReference type="SMART" id="SM00369">
    <property type="entry name" value="LRR_TYP"/>
    <property type="match status" value="7"/>
</dbReference>
<feature type="region of interest" description="Disordered" evidence="3">
    <location>
        <begin position="547"/>
        <end position="677"/>
    </location>
</feature>
<feature type="compositionally biased region" description="Polar residues" evidence="3">
    <location>
        <begin position="974"/>
        <end position="986"/>
    </location>
</feature>
<dbReference type="SUPFAM" id="SSF52058">
    <property type="entry name" value="L domain-like"/>
    <property type="match status" value="1"/>
</dbReference>
<dbReference type="OrthoDB" id="7451790at2759"/>
<dbReference type="PANTHER" id="PTHR47566">
    <property type="match status" value="1"/>
</dbReference>
<feature type="region of interest" description="Disordered" evidence="3">
    <location>
        <begin position="1"/>
        <end position="104"/>
    </location>
</feature>